<evidence type="ECO:0000313" key="2">
    <source>
        <dbReference type="EMBL" id="QTD50495.1"/>
    </source>
</evidence>
<dbReference type="InterPro" id="IPR016181">
    <property type="entry name" value="Acyl_CoA_acyltransferase"/>
</dbReference>
<feature type="domain" description="N-acetyltransferase" evidence="1">
    <location>
        <begin position="44"/>
        <end position="137"/>
    </location>
</feature>
<sequence length="161" mass="18855">MRHIERVSLDRENEAWLRGAYPLYLHDLSEYGGDYRLDASGVWQPNYLDYWTNPAHPVLVDLIRVDGHFVGFSMVGHHHFPFKHEAIDYKICEFFVLRRARRTGIGCKAARAIWEDRPGSWELAVLRHNQPALAFWRAVLADLPRAEETPSEHDILFRFTV</sequence>
<evidence type="ECO:0000313" key="3">
    <source>
        <dbReference type="Proteomes" id="UP000663929"/>
    </source>
</evidence>
<gene>
    <name evidence="2" type="ORF">J3U87_33340</name>
</gene>
<dbReference type="InterPro" id="IPR000182">
    <property type="entry name" value="GNAT_dom"/>
</dbReference>
<dbReference type="Pfam" id="PF00583">
    <property type="entry name" value="Acetyltransf_1"/>
    <property type="match status" value="1"/>
</dbReference>
<dbReference type="KEGG" id="scor:J3U87_33340"/>
<keyword evidence="3" id="KW-1185">Reference proteome</keyword>
<protein>
    <recommendedName>
        <fullName evidence="1">N-acetyltransferase domain-containing protein</fullName>
    </recommendedName>
</protein>
<dbReference type="RefSeq" id="WP_237380245.1">
    <property type="nucleotide sequence ID" value="NZ_CP071793.1"/>
</dbReference>
<proteinExistence type="predicted"/>
<accession>A0A8A4TVE0</accession>
<dbReference type="SUPFAM" id="SSF55729">
    <property type="entry name" value="Acyl-CoA N-acyltransferases (Nat)"/>
    <property type="match status" value="1"/>
</dbReference>
<evidence type="ECO:0000259" key="1">
    <source>
        <dbReference type="Pfam" id="PF00583"/>
    </source>
</evidence>
<dbReference type="GO" id="GO:0016747">
    <property type="term" value="F:acyltransferase activity, transferring groups other than amino-acyl groups"/>
    <property type="evidence" value="ECO:0007669"/>
    <property type="project" value="InterPro"/>
</dbReference>
<dbReference type="Gene3D" id="3.40.630.30">
    <property type="match status" value="1"/>
</dbReference>
<organism evidence="2 3">
    <name type="scientific">Sulfidibacter corallicola</name>
    <dbReference type="NCBI Taxonomy" id="2818388"/>
    <lineage>
        <taxon>Bacteria</taxon>
        <taxon>Pseudomonadati</taxon>
        <taxon>Acidobacteriota</taxon>
        <taxon>Holophagae</taxon>
        <taxon>Acanthopleuribacterales</taxon>
        <taxon>Acanthopleuribacteraceae</taxon>
        <taxon>Sulfidibacter</taxon>
    </lineage>
</organism>
<dbReference type="AlphaFoldDB" id="A0A8A4TVE0"/>
<reference evidence="2" key="1">
    <citation type="submission" date="2021-03" db="EMBL/GenBank/DDBJ databases">
        <title>Acanthopleuribacteraceae sp. M133.</title>
        <authorList>
            <person name="Wang G."/>
        </authorList>
    </citation>
    <scope>NUCLEOTIDE SEQUENCE</scope>
    <source>
        <strain evidence="2">M133</strain>
    </source>
</reference>
<dbReference type="EMBL" id="CP071793">
    <property type="protein sequence ID" value="QTD50495.1"/>
    <property type="molecule type" value="Genomic_DNA"/>
</dbReference>
<name>A0A8A4TVE0_SULCO</name>
<dbReference type="Proteomes" id="UP000663929">
    <property type="component" value="Chromosome"/>
</dbReference>